<dbReference type="InterPro" id="IPR008927">
    <property type="entry name" value="6-PGluconate_DH-like_C_sf"/>
</dbReference>
<dbReference type="PANTHER" id="PTHR43362">
    <property type="entry name" value="MANNITOL DEHYDROGENASE DSF1-RELATED"/>
    <property type="match status" value="1"/>
</dbReference>
<dbReference type="InterPro" id="IPR036291">
    <property type="entry name" value="NAD(P)-bd_dom_sf"/>
</dbReference>
<dbReference type="RefSeq" id="WP_259548999.1">
    <property type="nucleotide sequence ID" value="NZ_BAABHW010000003.1"/>
</dbReference>
<dbReference type="InterPro" id="IPR050988">
    <property type="entry name" value="Mannitol_DH/Oxidoreductase"/>
</dbReference>
<protein>
    <submittedName>
        <fullName evidence="4">Mannitol dehydrogenase family protein</fullName>
    </submittedName>
</protein>
<keyword evidence="5" id="KW-1185">Reference proteome</keyword>
<accession>A0ABP9LC61</accession>
<feature type="domain" description="Mannitol dehydrogenase C-terminal" evidence="3">
    <location>
        <begin position="250"/>
        <end position="395"/>
    </location>
</feature>
<evidence type="ECO:0000313" key="4">
    <source>
        <dbReference type="EMBL" id="GAA5075438.1"/>
    </source>
</evidence>
<dbReference type="Pfam" id="PF08125">
    <property type="entry name" value="Mannitol_dh_C"/>
    <property type="match status" value="1"/>
</dbReference>
<dbReference type="InterPro" id="IPR013118">
    <property type="entry name" value="Mannitol_DH_C"/>
</dbReference>
<dbReference type="PRINTS" id="PR00084">
    <property type="entry name" value="MTLDHDRGNASE"/>
</dbReference>
<dbReference type="Pfam" id="PF01232">
    <property type="entry name" value="Mannitol_dh"/>
    <property type="match status" value="1"/>
</dbReference>
<name>A0ABP9LC61_9RHOB</name>
<evidence type="ECO:0000259" key="2">
    <source>
        <dbReference type="Pfam" id="PF01232"/>
    </source>
</evidence>
<dbReference type="InterPro" id="IPR000669">
    <property type="entry name" value="Mannitol_DH"/>
</dbReference>
<sequence>MPRILHLGFGNFHRAHQAWYTAHAPGDWKITGVSMRTAALRDALSPAGFAYDLGILSPEGLQVERIAVHDRLLVAAEDPAAVIEAIADPDVQVVTLTVTEKGYHLGPDGRLALDDAAIQRDLGSEAPITAIGLLAGGLRQRASKRAGPLTVLSCDNLSGNGRKLMAAVGSYLAAAGQDPKILSLSSFPDSMVDRITPATTEDTRTRIAAVTGRKDAAPVLTEAFTDWVIADRFAADRPAWDTCGARFVSDVAPYEARKLLMLNGAHSTLAYAGLLAGHTCVHEAIVDIGLAALIRAFWREAAPLLPQFDQGALDQHGRDLVDRFSVPGVRHRLDQIAMDGSLKLPLRVLPVLRHHGFAAPAATRAIAAWIALVSKRVETRVSLHDPAEDALRDAFAPARPPVERVNRALACLGIAEGDAPLAWSEDLAATVFGT</sequence>
<dbReference type="EMBL" id="BAABHW010000003">
    <property type="protein sequence ID" value="GAA5075438.1"/>
    <property type="molecule type" value="Genomic_DNA"/>
</dbReference>
<dbReference type="InterPro" id="IPR013328">
    <property type="entry name" value="6PGD_dom2"/>
</dbReference>
<dbReference type="Gene3D" id="1.10.1040.10">
    <property type="entry name" value="N-(1-d-carboxylethyl)-l-norvaline Dehydrogenase, domain 2"/>
    <property type="match status" value="1"/>
</dbReference>
<keyword evidence="1" id="KW-0560">Oxidoreductase</keyword>
<reference evidence="5" key="1">
    <citation type="journal article" date="2019" name="Int. J. Syst. Evol. Microbiol.">
        <title>The Global Catalogue of Microorganisms (GCM) 10K type strain sequencing project: providing services to taxonomists for standard genome sequencing and annotation.</title>
        <authorList>
            <consortium name="The Broad Institute Genomics Platform"/>
            <consortium name="The Broad Institute Genome Sequencing Center for Infectious Disease"/>
            <person name="Wu L."/>
            <person name="Ma J."/>
        </authorList>
    </citation>
    <scope>NUCLEOTIDE SEQUENCE [LARGE SCALE GENOMIC DNA]</scope>
    <source>
        <strain evidence="5">JCM 18015</strain>
    </source>
</reference>
<organism evidence="4 5">
    <name type="scientific">[Roseibacterium] beibuensis</name>
    <dbReference type="NCBI Taxonomy" id="1193142"/>
    <lineage>
        <taxon>Bacteria</taxon>
        <taxon>Pseudomonadati</taxon>
        <taxon>Pseudomonadota</taxon>
        <taxon>Alphaproteobacteria</taxon>
        <taxon>Rhodobacterales</taxon>
        <taxon>Roseobacteraceae</taxon>
        <taxon>Roseicyclus</taxon>
    </lineage>
</organism>
<evidence type="ECO:0000256" key="1">
    <source>
        <dbReference type="ARBA" id="ARBA00023002"/>
    </source>
</evidence>
<evidence type="ECO:0000313" key="5">
    <source>
        <dbReference type="Proteomes" id="UP001499910"/>
    </source>
</evidence>
<dbReference type="SUPFAM" id="SSF51735">
    <property type="entry name" value="NAD(P)-binding Rossmann-fold domains"/>
    <property type="match status" value="1"/>
</dbReference>
<dbReference type="PANTHER" id="PTHR43362:SF1">
    <property type="entry name" value="MANNITOL DEHYDROGENASE 2-RELATED"/>
    <property type="match status" value="1"/>
</dbReference>
<dbReference type="InterPro" id="IPR013131">
    <property type="entry name" value="Mannitol_DH_N"/>
</dbReference>
<evidence type="ECO:0000259" key="3">
    <source>
        <dbReference type="Pfam" id="PF08125"/>
    </source>
</evidence>
<gene>
    <name evidence="4" type="ORF">GCM10023209_23390</name>
</gene>
<dbReference type="Proteomes" id="UP001499910">
    <property type="component" value="Unassembled WGS sequence"/>
</dbReference>
<dbReference type="SUPFAM" id="SSF48179">
    <property type="entry name" value="6-phosphogluconate dehydrogenase C-terminal domain-like"/>
    <property type="match status" value="1"/>
</dbReference>
<proteinExistence type="predicted"/>
<dbReference type="Gene3D" id="3.40.50.720">
    <property type="entry name" value="NAD(P)-binding Rossmann-like Domain"/>
    <property type="match status" value="1"/>
</dbReference>
<comment type="caution">
    <text evidence="4">The sequence shown here is derived from an EMBL/GenBank/DDBJ whole genome shotgun (WGS) entry which is preliminary data.</text>
</comment>
<feature type="domain" description="Mannitol dehydrogenase N-terminal" evidence="2">
    <location>
        <begin position="3"/>
        <end position="241"/>
    </location>
</feature>